<dbReference type="InterPro" id="IPR020449">
    <property type="entry name" value="Tscrpt_reg_AraC-type_HTH"/>
</dbReference>
<dbReference type="Pfam" id="PF12833">
    <property type="entry name" value="HTH_18"/>
    <property type="match status" value="1"/>
</dbReference>
<evidence type="ECO:0000313" key="6">
    <source>
        <dbReference type="Proteomes" id="UP000838821"/>
    </source>
</evidence>
<keyword evidence="3" id="KW-0804">Transcription</keyword>
<keyword evidence="6" id="KW-1185">Reference proteome</keyword>
<dbReference type="SMART" id="SM00342">
    <property type="entry name" value="HTH_ARAC"/>
    <property type="match status" value="1"/>
</dbReference>
<evidence type="ECO:0000256" key="2">
    <source>
        <dbReference type="ARBA" id="ARBA00023125"/>
    </source>
</evidence>
<dbReference type="RefSeq" id="WP_338113375.1">
    <property type="nucleotide sequence ID" value="NZ_CAKMMW010000004.1"/>
</dbReference>
<comment type="caution">
    <text evidence="5">The sequence shown here is derived from an EMBL/GenBank/DDBJ whole genome shotgun (WGS) entry which is preliminary data.</text>
</comment>
<dbReference type="Gene3D" id="1.10.10.60">
    <property type="entry name" value="Homeodomain-like"/>
    <property type="match status" value="2"/>
</dbReference>
<dbReference type="InterPro" id="IPR003313">
    <property type="entry name" value="AraC-bd"/>
</dbReference>
<evidence type="ECO:0000256" key="3">
    <source>
        <dbReference type="ARBA" id="ARBA00023163"/>
    </source>
</evidence>
<evidence type="ECO:0000256" key="1">
    <source>
        <dbReference type="ARBA" id="ARBA00023015"/>
    </source>
</evidence>
<dbReference type="Proteomes" id="UP000838821">
    <property type="component" value="Unassembled WGS sequence"/>
</dbReference>
<accession>A0ABN8G786</accession>
<dbReference type="InterPro" id="IPR009057">
    <property type="entry name" value="Homeodomain-like_sf"/>
</dbReference>
<dbReference type="PANTHER" id="PTHR43280">
    <property type="entry name" value="ARAC-FAMILY TRANSCRIPTIONAL REGULATOR"/>
    <property type="match status" value="1"/>
</dbReference>
<evidence type="ECO:0000313" key="5">
    <source>
        <dbReference type="EMBL" id="CAH1202014.1"/>
    </source>
</evidence>
<keyword evidence="1" id="KW-0805">Transcription regulation</keyword>
<feature type="domain" description="HTH araC/xylS-type" evidence="4">
    <location>
        <begin position="149"/>
        <end position="247"/>
    </location>
</feature>
<proteinExistence type="predicted"/>
<organism evidence="5 6">
    <name type="scientific">Paenibacillus allorhizoplanae</name>
    <dbReference type="NCBI Taxonomy" id="2905648"/>
    <lineage>
        <taxon>Bacteria</taxon>
        <taxon>Bacillati</taxon>
        <taxon>Bacillota</taxon>
        <taxon>Bacilli</taxon>
        <taxon>Bacillales</taxon>
        <taxon>Paenibacillaceae</taxon>
        <taxon>Paenibacillus</taxon>
    </lineage>
</organism>
<dbReference type="PRINTS" id="PR00032">
    <property type="entry name" value="HTHARAC"/>
</dbReference>
<name>A0ABN8G786_9BACL</name>
<dbReference type="SUPFAM" id="SSF46689">
    <property type="entry name" value="Homeodomain-like"/>
    <property type="match status" value="2"/>
</dbReference>
<dbReference type="Gene3D" id="2.60.120.10">
    <property type="entry name" value="Jelly Rolls"/>
    <property type="match status" value="1"/>
</dbReference>
<sequence length="248" mass="28872">MNGHLDFLFRTTRPQNGMIHPHRHQCYELVYYIQGSGSTRVGEYTHHFHDDTFTLIKPHTLHDEKHATDSEVLFVGFQAKLGKYPLREGLYLDQSEGAILALLQRMIIEMQNKRSFYTAKLNHLVGELIIELLRYDEFTTSEPSVDKVIYAKNYIDENVSQKISVDLLADLVGYSYDRFRHLFKEQYGLSPMQYVMSKRFELAKRLLKQTDLAISAISNESGFSNDTQFCSLFKKATGLSPRQYRKQQ</sequence>
<keyword evidence="2" id="KW-0238">DNA-binding</keyword>
<dbReference type="EMBL" id="CAKMMW010000004">
    <property type="protein sequence ID" value="CAH1202014.1"/>
    <property type="molecule type" value="Genomic_DNA"/>
</dbReference>
<dbReference type="InterPro" id="IPR037923">
    <property type="entry name" value="HTH-like"/>
</dbReference>
<evidence type="ECO:0000259" key="4">
    <source>
        <dbReference type="PROSITE" id="PS01124"/>
    </source>
</evidence>
<dbReference type="PANTHER" id="PTHR43280:SF2">
    <property type="entry name" value="HTH-TYPE TRANSCRIPTIONAL REGULATOR EXSA"/>
    <property type="match status" value="1"/>
</dbReference>
<gene>
    <name evidence="5" type="primary">btr_4</name>
    <name evidence="5" type="ORF">PAECIP111891_01885</name>
</gene>
<protein>
    <submittedName>
        <fullName evidence="5">HTH-type transcriptional activator Btr</fullName>
    </submittedName>
</protein>
<dbReference type="PROSITE" id="PS01124">
    <property type="entry name" value="HTH_ARAC_FAMILY_2"/>
    <property type="match status" value="1"/>
</dbReference>
<dbReference type="InterPro" id="IPR018060">
    <property type="entry name" value="HTH_AraC"/>
</dbReference>
<dbReference type="Pfam" id="PF02311">
    <property type="entry name" value="AraC_binding"/>
    <property type="match status" value="1"/>
</dbReference>
<dbReference type="SUPFAM" id="SSF51215">
    <property type="entry name" value="Regulatory protein AraC"/>
    <property type="match status" value="1"/>
</dbReference>
<reference evidence="5" key="1">
    <citation type="submission" date="2022-01" db="EMBL/GenBank/DDBJ databases">
        <authorList>
            <person name="Criscuolo A."/>
        </authorList>
    </citation>
    <scope>NUCLEOTIDE SEQUENCE</scope>
    <source>
        <strain evidence="5">CIP111891</strain>
    </source>
</reference>
<dbReference type="InterPro" id="IPR014710">
    <property type="entry name" value="RmlC-like_jellyroll"/>
</dbReference>